<evidence type="ECO:0000256" key="4">
    <source>
        <dbReference type="ARBA" id="ARBA00022692"/>
    </source>
</evidence>
<organism evidence="10 12">
    <name type="scientific">Staphylococcus petrasii</name>
    <dbReference type="NCBI Taxonomy" id="1276936"/>
    <lineage>
        <taxon>Bacteria</taxon>
        <taxon>Bacillati</taxon>
        <taxon>Bacillota</taxon>
        <taxon>Bacilli</taxon>
        <taxon>Bacillales</taxon>
        <taxon>Staphylococcaceae</taxon>
        <taxon>Staphylococcus</taxon>
    </lineage>
</organism>
<evidence type="ECO:0000256" key="5">
    <source>
        <dbReference type="ARBA" id="ARBA00022989"/>
    </source>
</evidence>
<comment type="similarity">
    <text evidence="2">Belongs to the peptidase A24 family.</text>
</comment>
<feature type="domain" description="Prepilin peptidase A24 N-terminal" evidence="9">
    <location>
        <begin position="9"/>
        <end position="84"/>
    </location>
</feature>
<proteinExistence type="inferred from homology"/>
<feature type="transmembrane region" description="Helical" evidence="7">
    <location>
        <begin position="122"/>
        <end position="155"/>
    </location>
</feature>
<evidence type="ECO:0000256" key="1">
    <source>
        <dbReference type="ARBA" id="ARBA00004651"/>
    </source>
</evidence>
<dbReference type="GO" id="GO:0006465">
    <property type="term" value="P:signal peptide processing"/>
    <property type="evidence" value="ECO:0007669"/>
    <property type="project" value="TreeGrafter"/>
</dbReference>
<dbReference type="AlphaFoldDB" id="A0A380G0K6"/>
<dbReference type="Proteomes" id="UP000254047">
    <property type="component" value="Unassembled WGS sequence"/>
</dbReference>
<comment type="subcellular location">
    <subcellularLocation>
        <location evidence="1">Cell membrane</location>
        <topology evidence="1">Multi-pass membrane protein</topology>
    </subcellularLocation>
</comment>
<feature type="domain" description="Prepilin type IV endopeptidase peptidase" evidence="8">
    <location>
        <begin position="100"/>
        <end position="193"/>
    </location>
</feature>
<dbReference type="Proteomes" id="UP000297598">
    <property type="component" value="Unassembled WGS sequence"/>
</dbReference>
<keyword evidence="10" id="KW-0378">Hydrolase</keyword>
<dbReference type="Pfam" id="PF06750">
    <property type="entry name" value="A24_N_bact"/>
    <property type="match status" value="1"/>
</dbReference>
<evidence type="ECO:0000256" key="2">
    <source>
        <dbReference type="ARBA" id="ARBA00005801"/>
    </source>
</evidence>
<sequence length="229" mass="26865">MYILSYLCSILFSYLYQLSSINKLSFSYFKLRSKCDNCHQPLKWFEPLPLISFICLKGRSNCCGNKLNTNYFIGELLAFLIIPFSTYFYATIYFPLFLTTFLFLLTMALYDIDTMTVNMNLIVILTILSLFVAHIYVFTFLIFFIILHVCFFIMPNQIGYGDILLLSMLSLFYPYNFFCIFLLFALLTAMPLALFIILIKKSSNIPFIPFILLGYLLASYFYPYILIYL</sequence>
<name>A0A380G0K6_9STAP</name>
<dbReference type="OrthoDB" id="9789291at2"/>
<evidence type="ECO:0000313" key="12">
    <source>
        <dbReference type="Proteomes" id="UP000254047"/>
    </source>
</evidence>
<evidence type="ECO:0000259" key="8">
    <source>
        <dbReference type="Pfam" id="PF01478"/>
    </source>
</evidence>
<dbReference type="EMBL" id="SRLS01000008">
    <property type="protein sequence ID" value="TGE17497.1"/>
    <property type="molecule type" value="Genomic_DNA"/>
</dbReference>
<feature type="transmembrane region" description="Helical" evidence="7">
    <location>
        <begin position="175"/>
        <end position="199"/>
    </location>
</feature>
<dbReference type="PANTHER" id="PTHR30487:SF0">
    <property type="entry name" value="PREPILIN LEADER PEPTIDASE_N-METHYLTRANSFERASE-RELATED"/>
    <property type="match status" value="1"/>
</dbReference>
<evidence type="ECO:0000259" key="9">
    <source>
        <dbReference type="Pfam" id="PF06750"/>
    </source>
</evidence>
<protein>
    <submittedName>
        <fullName evidence="10">Late competence protein ComC, processing protease</fullName>
    </submittedName>
    <submittedName>
        <fullName evidence="11">Prepilin peptidase</fullName>
    </submittedName>
</protein>
<dbReference type="RefSeq" id="WP_103298253.1">
    <property type="nucleotide sequence ID" value="NZ_PPQT01000068.1"/>
</dbReference>
<accession>A0A380G0K6</accession>
<gene>
    <name evidence="11" type="ORF">BJR09_06780</name>
    <name evidence="10" type="ORF">NCTC13830_01417</name>
</gene>
<dbReference type="InterPro" id="IPR010627">
    <property type="entry name" value="Prepilin_pept_A24_N"/>
</dbReference>
<evidence type="ECO:0000313" key="10">
    <source>
        <dbReference type="EMBL" id="SUM44026.1"/>
    </source>
</evidence>
<feature type="transmembrane region" description="Helical" evidence="7">
    <location>
        <begin position="206"/>
        <end position="227"/>
    </location>
</feature>
<evidence type="ECO:0000256" key="6">
    <source>
        <dbReference type="ARBA" id="ARBA00023136"/>
    </source>
</evidence>
<evidence type="ECO:0000256" key="3">
    <source>
        <dbReference type="ARBA" id="ARBA00022475"/>
    </source>
</evidence>
<keyword evidence="5 7" id="KW-1133">Transmembrane helix</keyword>
<dbReference type="Gene3D" id="1.20.120.1220">
    <property type="match status" value="1"/>
</dbReference>
<dbReference type="InterPro" id="IPR000045">
    <property type="entry name" value="Prepilin_IV_endopep_pep"/>
</dbReference>
<dbReference type="GO" id="GO:0005886">
    <property type="term" value="C:plasma membrane"/>
    <property type="evidence" value="ECO:0007669"/>
    <property type="project" value="UniProtKB-SubCell"/>
</dbReference>
<feature type="transmembrane region" description="Helical" evidence="7">
    <location>
        <begin position="87"/>
        <end position="110"/>
    </location>
</feature>
<dbReference type="InterPro" id="IPR050882">
    <property type="entry name" value="Prepilin_peptidase/N-MTase"/>
</dbReference>
<evidence type="ECO:0000313" key="13">
    <source>
        <dbReference type="Proteomes" id="UP000297598"/>
    </source>
</evidence>
<keyword evidence="3" id="KW-1003">Cell membrane</keyword>
<evidence type="ECO:0000313" key="11">
    <source>
        <dbReference type="EMBL" id="TGE17497.1"/>
    </source>
</evidence>
<dbReference type="Pfam" id="PF01478">
    <property type="entry name" value="Peptidase_A24"/>
    <property type="match status" value="1"/>
</dbReference>
<keyword evidence="13" id="KW-1185">Reference proteome</keyword>
<dbReference type="PANTHER" id="PTHR30487">
    <property type="entry name" value="TYPE 4 PREPILIN-LIKE PROTEINS LEADER PEPTIDE-PROCESSING ENZYME"/>
    <property type="match status" value="1"/>
</dbReference>
<reference evidence="10 12" key="1">
    <citation type="submission" date="2018-06" db="EMBL/GenBank/DDBJ databases">
        <authorList>
            <consortium name="Pathogen Informatics"/>
            <person name="Doyle S."/>
        </authorList>
    </citation>
    <scope>NUCLEOTIDE SEQUENCE [LARGE SCALE GENOMIC DNA]</scope>
    <source>
        <strain evidence="10 12">NCTC13830</strain>
    </source>
</reference>
<reference evidence="11 13" key="2">
    <citation type="submission" date="2019-04" db="EMBL/GenBank/DDBJ databases">
        <title>Genomic characterization of Staphylococcus petrasii strains.</title>
        <authorList>
            <person name="Vrbovska V."/>
            <person name="Kovarovic V."/>
            <person name="Maslanova I."/>
            <person name="Indrakova A."/>
            <person name="Petras P."/>
            <person name="Sedo O."/>
            <person name="Svec P."/>
            <person name="Fisarova L."/>
            <person name="Sedlacek I."/>
            <person name="Doskar J."/>
            <person name="Pantucek R."/>
        </authorList>
    </citation>
    <scope>NUCLEOTIDE SEQUENCE [LARGE SCALE GENOMIC DNA]</scope>
    <source>
        <strain evidence="11 13">P5404</strain>
    </source>
</reference>
<keyword evidence="4 7" id="KW-0812">Transmembrane</keyword>
<keyword evidence="10" id="KW-0645">Protease</keyword>
<dbReference type="EMBL" id="UHDO01000001">
    <property type="protein sequence ID" value="SUM44026.1"/>
    <property type="molecule type" value="Genomic_DNA"/>
</dbReference>
<dbReference type="GO" id="GO:0004190">
    <property type="term" value="F:aspartic-type endopeptidase activity"/>
    <property type="evidence" value="ECO:0007669"/>
    <property type="project" value="InterPro"/>
</dbReference>
<keyword evidence="6 7" id="KW-0472">Membrane</keyword>
<evidence type="ECO:0000256" key="7">
    <source>
        <dbReference type="SAM" id="Phobius"/>
    </source>
</evidence>